<dbReference type="EMBL" id="JAAXOO010000006">
    <property type="protein sequence ID" value="NKY36017.1"/>
    <property type="molecule type" value="Genomic_DNA"/>
</dbReference>
<comment type="caution">
    <text evidence="2">The sequence shown here is derived from an EMBL/GenBank/DDBJ whole genome shotgun (WGS) entry which is preliminary data.</text>
</comment>
<feature type="domain" description="YbaK/aminoacyl-tRNA synthetase-associated" evidence="1">
    <location>
        <begin position="32"/>
        <end position="147"/>
    </location>
</feature>
<reference evidence="2 3" key="1">
    <citation type="submission" date="2020-04" db="EMBL/GenBank/DDBJ databases">
        <title>MicrobeNet Type strains.</title>
        <authorList>
            <person name="Nicholson A.C."/>
        </authorList>
    </citation>
    <scope>NUCLEOTIDE SEQUENCE [LARGE SCALE GENOMIC DNA]</scope>
    <source>
        <strain evidence="2 3">DSM 45078</strain>
    </source>
</reference>
<dbReference type="InterPro" id="IPR007214">
    <property type="entry name" value="YbaK/aa-tRNA-synth-assoc-dom"/>
</dbReference>
<evidence type="ECO:0000313" key="2">
    <source>
        <dbReference type="EMBL" id="NKY36017.1"/>
    </source>
</evidence>
<evidence type="ECO:0000259" key="1">
    <source>
        <dbReference type="Pfam" id="PF04073"/>
    </source>
</evidence>
<keyword evidence="3" id="KW-1185">Reference proteome</keyword>
<evidence type="ECO:0000313" key="3">
    <source>
        <dbReference type="Proteomes" id="UP000565715"/>
    </source>
</evidence>
<dbReference type="InterPro" id="IPR036754">
    <property type="entry name" value="YbaK/aa-tRNA-synt-asso_dom_sf"/>
</dbReference>
<organism evidence="2 3">
    <name type="scientific">Nocardia speluncae</name>
    <dbReference type="NCBI Taxonomy" id="419477"/>
    <lineage>
        <taxon>Bacteria</taxon>
        <taxon>Bacillati</taxon>
        <taxon>Actinomycetota</taxon>
        <taxon>Actinomycetes</taxon>
        <taxon>Mycobacteriales</taxon>
        <taxon>Nocardiaceae</taxon>
        <taxon>Nocardia</taxon>
    </lineage>
</organism>
<dbReference type="AlphaFoldDB" id="A0A846XKD9"/>
<dbReference type="Proteomes" id="UP000565715">
    <property type="component" value="Unassembled WGS sequence"/>
</dbReference>
<proteinExistence type="predicted"/>
<dbReference type="SUPFAM" id="SSF55826">
    <property type="entry name" value="YbaK/ProRS associated domain"/>
    <property type="match status" value="1"/>
</dbReference>
<protein>
    <submittedName>
        <fullName evidence="2">YbaK/EbsC family protein</fullName>
    </submittedName>
</protein>
<name>A0A846XKD9_9NOCA</name>
<gene>
    <name evidence="2" type="ORF">HGA13_23505</name>
</gene>
<dbReference type="Gene3D" id="3.90.960.10">
    <property type="entry name" value="YbaK/aminoacyl-tRNA synthetase-associated domain"/>
    <property type="match status" value="1"/>
</dbReference>
<sequence>MRRSLPPITCRVSDTLIARGHHGLIVTVPDSAADPAETAHAMEVAPGALVQAHVFLLGDDPILLLVSAAHRVDAASTGARLDGELVAAPPHLAVKYTGQLPGSIAPLGHPANLPTWVDSALSRFGELVAAGGYPGAVFRTTYSELLRITAGLSLDVE</sequence>
<dbReference type="Pfam" id="PF04073">
    <property type="entry name" value="tRNA_edit"/>
    <property type="match status" value="1"/>
</dbReference>
<accession>A0A846XKD9</accession>
<dbReference type="GO" id="GO:0002161">
    <property type="term" value="F:aminoacyl-tRNA deacylase activity"/>
    <property type="evidence" value="ECO:0007669"/>
    <property type="project" value="InterPro"/>
</dbReference>
<dbReference type="RefSeq" id="WP_068045948.1">
    <property type="nucleotide sequence ID" value="NZ_JAAXOO010000006.1"/>
</dbReference>